<dbReference type="AlphaFoldDB" id="A0AA46S966"/>
<organism evidence="1 2">
    <name type="scientific">Rhodococcus aetherivorans</name>
    <dbReference type="NCBI Taxonomy" id="191292"/>
    <lineage>
        <taxon>Bacteria</taxon>
        <taxon>Bacillati</taxon>
        <taxon>Actinomycetota</taxon>
        <taxon>Actinomycetes</taxon>
        <taxon>Mycobacteriales</taxon>
        <taxon>Nocardiaceae</taxon>
        <taxon>Rhodococcus</taxon>
    </lineage>
</organism>
<evidence type="ECO:0000313" key="2">
    <source>
        <dbReference type="Proteomes" id="UP001163947"/>
    </source>
</evidence>
<dbReference type="EMBL" id="CP106982">
    <property type="protein sequence ID" value="UYF92600.1"/>
    <property type="molecule type" value="Genomic_DNA"/>
</dbReference>
<dbReference type="GeneID" id="83622604"/>
<evidence type="ECO:0000313" key="1">
    <source>
        <dbReference type="EMBL" id="UYF92600.1"/>
    </source>
</evidence>
<dbReference type="Proteomes" id="UP001163947">
    <property type="component" value="Chromosome"/>
</dbReference>
<sequence length="157" mass="16840">MYIMPPDPSGGSAGKLDIPPRGLREVMEGQLPDLAACARLLSVGSERAAPVFDRALARAVATWRGPIGPELCAYAVSWFVYLLHAETPAHRRAEGCGDDAVLFSTLPPVEQIALVLGEFEELPPAGIAAVAGRAFAEFELETPQPAWVRDGLLHARR</sequence>
<reference evidence="1" key="1">
    <citation type="submission" date="2022-09" db="EMBL/GenBank/DDBJ databases">
        <title>The genome sequence of Rhodococcus aetherivorans N1.</title>
        <authorList>
            <person name="Jiang W."/>
        </authorList>
    </citation>
    <scope>NUCLEOTIDE SEQUENCE</scope>
    <source>
        <strain evidence="1">N1</strain>
    </source>
</reference>
<gene>
    <name evidence="1" type="ORF">OCS65_19260</name>
</gene>
<dbReference type="RefSeq" id="WP_231771729.1">
    <property type="nucleotide sequence ID" value="NZ_CP088969.1"/>
</dbReference>
<proteinExistence type="predicted"/>
<accession>A0AA46S966</accession>
<name>A0AA46S966_9NOCA</name>
<protein>
    <submittedName>
        <fullName evidence="1">Uncharacterized protein</fullName>
    </submittedName>
</protein>